<feature type="transmembrane region" description="Helical" evidence="5">
    <location>
        <begin position="20"/>
        <end position="40"/>
    </location>
</feature>
<evidence type="ECO:0000256" key="4">
    <source>
        <dbReference type="ARBA" id="ARBA00023136"/>
    </source>
</evidence>
<name>A0A5E6MHV2_9BACT</name>
<reference evidence="7 8" key="1">
    <citation type="submission" date="2019-09" db="EMBL/GenBank/DDBJ databases">
        <authorList>
            <person name="Cremers G."/>
        </authorList>
    </citation>
    <scope>NUCLEOTIDE SEQUENCE [LARGE SCALE GENOMIC DNA]</scope>
    <source>
        <strain evidence="7">4A</strain>
    </source>
</reference>
<evidence type="ECO:0000259" key="6">
    <source>
        <dbReference type="Pfam" id="PF06271"/>
    </source>
</evidence>
<accession>A0A5E6MHV2</accession>
<sequence length="169" mass="19089">MVRYYWRRRLTADLIDTFGAYFSALVLFQIAGFAASYYLASHHAAIPTYRTIALPLSFLLGPWCYFALLERSAHGATQGKLWFNLRVYTAEGEPVTLAGATRRHACRIAGAILALWPLALSGTKIPSMVHWILLALSMPAAFWLYYRFVDRISGTQVVPREYPPPTFRG</sequence>
<dbReference type="InterPro" id="IPR010432">
    <property type="entry name" value="RDD"/>
</dbReference>
<protein>
    <recommendedName>
        <fullName evidence="6">RDD domain-containing protein</fullName>
    </recommendedName>
</protein>
<organism evidence="7 8">
    <name type="scientific">Methylacidimicrobium tartarophylax</name>
    <dbReference type="NCBI Taxonomy" id="1041768"/>
    <lineage>
        <taxon>Bacteria</taxon>
        <taxon>Pseudomonadati</taxon>
        <taxon>Verrucomicrobiota</taxon>
        <taxon>Methylacidimicrobium</taxon>
    </lineage>
</organism>
<feature type="transmembrane region" description="Helical" evidence="5">
    <location>
        <begin position="52"/>
        <end position="69"/>
    </location>
</feature>
<evidence type="ECO:0000313" key="8">
    <source>
        <dbReference type="Proteomes" id="UP000334923"/>
    </source>
</evidence>
<evidence type="ECO:0000256" key="1">
    <source>
        <dbReference type="ARBA" id="ARBA00004141"/>
    </source>
</evidence>
<dbReference type="EMBL" id="CABFVA020000114">
    <property type="protein sequence ID" value="VVM07898.1"/>
    <property type="molecule type" value="Genomic_DNA"/>
</dbReference>
<keyword evidence="4 5" id="KW-0472">Membrane</keyword>
<comment type="subcellular location">
    <subcellularLocation>
        <location evidence="1">Membrane</location>
        <topology evidence="1">Multi-pass membrane protein</topology>
    </subcellularLocation>
</comment>
<proteinExistence type="predicted"/>
<evidence type="ECO:0000256" key="5">
    <source>
        <dbReference type="SAM" id="Phobius"/>
    </source>
</evidence>
<evidence type="ECO:0000256" key="3">
    <source>
        <dbReference type="ARBA" id="ARBA00022989"/>
    </source>
</evidence>
<gene>
    <name evidence="7" type="ORF">MAMT_01990</name>
</gene>
<evidence type="ECO:0000313" key="7">
    <source>
        <dbReference type="EMBL" id="VVM07898.1"/>
    </source>
</evidence>
<keyword evidence="8" id="KW-1185">Reference proteome</keyword>
<feature type="domain" description="RDD" evidence="6">
    <location>
        <begin position="6"/>
        <end position="119"/>
    </location>
</feature>
<evidence type="ECO:0000256" key="2">
    <source>
        <dbReference type="ARBA" id="ARBA00022692"/>
    </source>
</evidence>
<keyword evidence="2 5" id="KW-0812">Transmembrane</keyword>
<keyword evidence="3 5" id="KW-1133">Transmembrane helix</keyword>
<dbReference type="AlphaFoldDB" id="A0A5E6MHV2"/>
<dbReference type="Proteomes" id="UP000334923">
    <property type="component" value="Unassembled WGS sequence"/>
</dbReference>
<dbReference type="Pfam" id="PF06271">
    <property type="entry name" value="RDD"/>
    <property type="match status" value="1"/>
</dbReference>
<dbReference type="GO" id="GO:0016020">
    <property type="term" value="C:membrane"/>
    <property type="evidence" value="ECO:0007669"/>
    <property type="project" value="UniProtKB-SubCell"/>
</dbReference>